<accession>B0DNP3</accession>
<evidence type="ECO:0000313" key="2">
    <source>
        <dbReference type="EMBL" id="EDR03689.1"/>
    </source>
</evidence>
<gene>
    <name evidence="2" type="ORF">LACBIDRAFT_306781</name>
</gene>
<dbReference type="Proteomes" id="UP000001194">
    <property type="component" value="Unassembled WGS sequence"/>
</dbReference>
<feature type="domain" description="F-box" evidence="1">
    <location>
        <begin position="20"/>
        <end position="50"/>
    </location>
</feature>
<dbReference type="OrthoDB" id="3145038at2759"/>
<dbReference type="SUPFAM" id="SSF101908">
    <property type="entry name" value="Putative isomerase YbhE"/>
    <property type="match status" value="1"/>
</dbReference>
<evidence type="ECO:0000259" key="1">
    <source>
        <dbReference type="PROSITE" id="PS50181"/>
    </source>
</evidence>
<dbReference type="RefSeq" id="XP_001885542.1">
    <property type="nucleotide sequence ID" value="XM_001885507.1"/>
</dbReference>
<evidence type="ECO:0000313" key="3">
    <source>
        <dbReference type="Proteomes" id="UP000001194"/>
    </source>
</evidence>
<protein>
    <submittedName>
        <fullName evidence="2">Predicted protein</fullName>
    </submittedName>
</protein>
<dbReference type="InterPro" id="IPR001810">
    <property type="entry name" value="F-box_dom"/>
</dbReference>
<reference evidence="2 3" key="1">
    <citation type="journal article" date="2008" name="Nature">
        <title>The genome of Laccaria bicolor provides insights into mycorrhizal symbiosis.</title>
        <authorList>
            <person name="Martin F."/>
            <person name="Aerts A."/>
            <person name="Ahren D."/>
            <person name="Brun A."/>
            <person name="Danchin E.G.J."/>
            <person name="Duchaussoy F."/>
            <person name="Gibon J."/>
            <person name="Kohler A."/>
            <person name="Lindquist E."/>
            <person name="Pereda V."/>
            <person name="Salamov A."/>
            <person name="Shapiro H.J."/>
            <person name="Wuyts J."/>
            <person name="Blaudez D."/>
            <person name="Buee M."/>
            <person name="Brokstein P."/>
            <person name="Canbaeck B."/>
            <person name="Cohen D."/>
            <person name="Courty P.E."/>
            <person name="Coutinho P.M."/>
            <person name="Delaruelle C."/>
            <person name="Detter J.C."/>
            <person name="Deveau A."/>
            <person name="DiFazio S."/>
            <person name="Duplessis S."/>
            <person name="Fraissinet-Tachet L."/>
            <person name="Lucic E."/>
            <person name="Frey-Klett P."/>
            <person name="Fourrey C."/>
            <person name="Feussner I."/>
            <person name="Gay G."/>
            <person name="Grimwood J."/>
            <person name="Hoegger P.J."/>
            <person name="Jain P."/>
            <person name="Kilaru S."/>
            <person name="Labbe J."/>
            <person name="Lin Y.C."/>
            <person name="Legue V."/>
            <person name="Le Tacon F."/>
            <person name="Marmeisse R."/>
            <person name="Melayah D."/>
            <person name="Montanini B."/>
            <person name="Muratet M."/>
            <person name="Nehls U."/>
            <person name="Niculita-Hirzel H."/>
            <person name="Oudot-Le Secq M.P."/>
            <person name="Peter M."/>
            <person name="Quesneville H."/>
            <person name="Rajashekar B."/>
            <person name="Reich M."/>
            <person name="Rouhier N."/>
            <person name="Schmutz J."/>
            <person name="Yin T."/>
            <person name="Chalot M."/>
            <person name="Henrissat B."/>
            <person name="Kuees U."/>
            <person name="Lucas S."/>
            <person name="Van de Peer Y."/>
            <person name="Podila G.K."/>
            <person name="Polle A."/>
            <person name="Pukkila P.J."/>
            <person name="Richardson P.M."/>
            <person name="Rouze P."/>
            <person name="Sanders I.R."/>
            <person name="Stajich J.E."/>
            <person name="Tunlid A."/>
            <person name="Tuskan G."/>
            <person name="Grigoriev I.V."/>
        </authorList>
    </citation>
    <scope>NUCLEOTIDE SEQUENCE [LARGE SCALE GENOMIC DNA]</scope>
    <source>
        <strain evidence="3">S238N-H82 / ATCC MYA-4686</strain>
    </source>
</reference>
<dbReference type="HOGENOM" id="CLU_033171_0_0_1"/>
<dbReference type="PROSITE" id="PS50181">
    <property type="entry name" value="FBOX"/>
    <property type="match status" value="1"/>
</dbReference>
<dbReference type="EMBL" id="DS547122">
    <property type="protein sequence ID" value="EDR03689.1"/>
    <property type="molecule type" value="Genomic_DNA"/>
</dbReference>
<dbReference type="GeneID" id="6081247"/>
<keyword evidence="3" id="KW-1185">Reference proteome</keyword>
<dbReference type="AlphaFoldDB" id="B0DNP3"/>
<dbReference type="InParanoid" id="B0DNP3"/>
<organism evidence="3">
    <name type="scientific">Laccaria bicolor (strain S238N-H82 / ATCC MYA-4686)</name>
    <name type="common">Bicoloured deceiver</name>
    <name type="synonym">Laccaria laccata var. bicolor</name>
    <dbReference type="NCBI Taxonomy" id="486041"/>
    <lineage>
        <taxon>Eukaryota</taxon>
        <taxon>Fungi</taxon>
        <taxon>Dikarya</taxon>
        <taxon>Basidiomycota</taxon>
        <taxon>Agaricomycotina</taxon>
        <taxon>Agaricomycetes</taxon>
        <taxon>Agaricomycetidae</taxon>
        <taxon>Agaricales</taxon>
        <taxon>Agaricineae</taxon>
        <taxon>Hydnangiaceae</taxon>
        <taxon>Laccaria</taxon>
    </lineage>
</organism>
<proteinExistence type="predicted"/>
<sequence>MFKGPAPDLQRSHTASRYAHPSLSTLPPDVLIQIQTFLETDDIISLRKVSIILFPECLTLTVSLSFLFETSQVLCTVTKLRIVWINALRQVCLMHGINLSTFYPLENISQIELEHAAFSPFRFIKYATDNIPSEGVKYATDNIPFEGDIKSVVTRILEPRLPPVIPTDEDVPFDCHTLLLIPGGRFLFTDTIQHGVALWDLGIHAAIPMKLSPLAVLPTTEESFVRFTSPTPDGHGVYVCVEEQVNLYTDTRVSIYEIYPSSADVAFRLTHSLKVKGAFDNAYIYRNTLACSHDNHLITVWDFIQNKAISWEYNAVLRPNGVILYTDTLLLVEFGKLTVWDVPGSLYLPVSDDMGPAFIRLLPRSEINTPLPAESFRVSPPSQWLSAGQSRLPFFGLCSPTPDIEGEELDDASASMRCYTFKPVSSLSDNPELQAFDPQPVGVVNSFPISTMSENFLRHIRFCGKSLTVAWHAGDEVNVSLMEMPQGDPDSVATLFIRRLFNNEEAVALRDFDFCPAAGRLVVTTAAGDIQIMDFLTPPTPIQVNFKISAEDHS</sequence>
<name>B0DNP3_LACBS</name>
<dbReference type="KEGG" id="lbc:LACBIDRAFT_306781"/>